<dbReference type="Proteomes" id="UP000008370">
    <property type="component" value="Unassembled WGS sequence"/>
</dbReference>
<dbReference type="InParanoid" id="K5UJR8"/>
<dbReference type="SUPFAM" id="SSF53474">
    <property type="entry name" value="alpha/beta-Hydrolases"/>
    <property type="match status" value="1"/>
</dbReference>
<dbReference type="RefSeq" id="XP_007401838.1">
    <property type="nucleotide sequence ID" value="XM_007401776.1"/>
</dbReference>
<dbReference type="InterPro" id="IPR000073">
    <property type="entry name" value="AB_hydrolase_1"/>
</dbReference>
<gene>
    <name evidence="2" type="ORF">PHACADRAFT_179168</name>
</gene>
<proteinExistence type="predicted"/>
<dbReference type="Pfam" id="PF12697">
    <property type="entry name" value="Abhydrolase_6"/>
    <property type="match status" value="1"/>
</dbReference>
<protein>
    <recommendedName>
        <fullName evidence="1">AB hydrolase-1 domain-containing protein</fullName>
    </recommendedName>
</protein>
<dbReference type="KEGG" id="pco:PHACADRAFT_179168"/>
<evidence type="ECO:0000259" key="1">
    <source>
        <dbReference type="Pfam" id="PF12697"/>
    </source>
</evidence>
<dbReference type="GeneID" id="18909886"/>
<keyword evidence="3" id="KW-1185">Reference proteome</keyword>
<dbReference type="InterPro" id="IPR029058">
    <property type="entry name" value="AB_hydrolase_fold"/>
</dbReference>
<reference evidence="2 3" key="1">
    <citation type="journal article" date="2012" name="BMC Genomics">
        <title>Comparative genomics of the white-rot fungi, Phanerochaete carnosa and P. chrysosporium, to elucidate the genetic basis of the distinct wood types they colonize.</title>
        <authorList>
            <person name="Suzuki H."/>
            <person name="MacDonald J."/>
            <person name="Syed K."/>
            <person name="Salamov A."/>
            <person name="Hori C."/>
            <person name="Aerts A."/>
            <person name="Henrissat B."/>
            <person name="Wiebenga A."/>
            <person name="vanKuyk P.A."/>
            <person name="Barry K."/>
            <person name="Lindquist E."/>
            <person name="LaButti K."/>
            <person name="Lapidus A."/>
            <person name="Lucas S."/>
            <person name="Coutinho P."/>
            <person name="Gong Y."/>
            <person name="Samejima M."/>
            <person name="Mahadevan R."/>
            <person name="Abou-Zaid M."/>
            <person name="de Vries R.P."/>
            <person name="Igarashi K."/>
            <person name="Yadav J.S."/>
            <person name="Grigoriev I.V."/>
            <person name="Master E.R."/>
        </authorList>
    </citation>
    <scope>NUCLEOTIDE SEQUENCE [LARGE SCALE GENOMIC DNA]</scope>
    <source>
        <strain evidence="2 3">HHB-10118-sp</strain>
    </source>
</reference>
<dbReference type="AlphaFoldDB" id="K5UJR8"/>
<feature type="domain" description="AB hydrolase-1" evidence="1">
    <location>
        <begin position="30"/>
        <end position="283"/>
    </location>
</feature>
<accession>K5UJR8</accession>
<dbReference type="Gene3D" id="3.40.50.1820">
    <property type="entry name" value="alpha/beta hydrolase"/>
    <property type="match status" value="1"/>
</dbReference>
<dbReference type="EMBL" id="JH930480">
    <property type="protein sequence ID" value="EKM49786.1"/>
    <property type="molecule type" value="Genomic_DNA"/>
</dbReference>
<name>K5UJR8_PHACS</name>
<sequence length="289" mass="32551">MPTAPVDDKGTVFYYEDTGAPNGLSDYLTVVLVHGLTFHSGAFRRVLPYATTYNLRFVTVNMRDYPGSTGYTPEELNAFADPDFTVQDAALRTHGEQLAAFLEYLVRSHEIQPIETVNGKRTKGIALVAWSMGNLLTMTFLGNASKFSAQRTAFLAKYLRTVVMLDPSKRPTIERMSKDELESITDAGVLERSSMKLFQASRDVLYPNVLRALVDTQGVWPDVNVLVFWCDESMHDCIWAAKFISDLGRAPSAEGKQKRRIDVERLWGVNHFVHWDAPETFVTALTMRL</sequence>
<organism evidence="2 3">
    <name type="scientific">Phanerochaete carnosa (strain HHB-10118-sp)</name>
    <name type="common">White-rot fungus</name>
    <name type="synonym">Peniophora carnosa</name>
    <dbReference type="NCBI Taxonomy" id="650164"/>
    <lineage>
        <taxon>Eukaryota</taxon>
        <taxon>Fungi</taxon>
        <taxon>Dikarya</taxon>
        <taxon>Basidiomycota</taxon>
        <taxon>Agaricomycotina</taxon>
        <taxon>Agaricomycetes</taxon>
        <taxon>Polyporales</taxon>
        <taxon>Phanerochaetaceae</taxon>
        <taxon>Phanerochaete</taxon>
    </lineage>
</organism>
<dbReference type="HOGENOM" id="CLU_045014_0_0_1"/>
<dbReference type="OrthoDB" id="5311491at2759"/>
<evidence type="ECO:0000313" key="3">
    <source>
        <dbReference type="Proteomes" id="UP000008370"/>
    </source>
</evidence>
<evidence type="ECO:0000313" key="2">
    <source>
        <dbReference type="EMBL" id="EKM49786.1"/>
    </source>
</evidence>